<proteinExistence type="predicted"/>
<evidence type="ECO:0000313" key="3">
    <source>
        <dbReference type="Proteomes" id="UP000034207"/>
    </source>
</evidence>
<dbReference type="InterPro" id="IPR006675">
    <property type="entry name" value="HDIG_dom"/>
</dbReference>
<dbReference type="SMART" id="SM00471">
    <property type="entry name" value="HDc"/>
    <property type="match status" value="1"/>
</dbReference>
<feature type="domain" description="HD" evidence="1">
    <location>
        <begin position="38"/>
        <end position="138"/>
    </location>
</feature>
<accession>A0A0G0PW00</accession>
<keyword evidence="2" id="KW-0378">Hydrolase</keyword>
<dbReference type="Pfam" id="PF01966">
    <property type="entry name" value="HD"/>
    <property type="match status" value="1"/>
</dbReference>
<evidence type="ECO:0000313" key="2">
    <source>
        <dbReference type="EMBL" id="KKQ93511.1"/>
    </source>
</evidence>
<organism evidence="2 3">
    <name type="scientific">candidate division CPR2 bacterium GW2011_GWC2_39_10</name>
    <dbReference type="NCBI Taxonomy" id="1618345"/>
    <lineage>
        <taxon>Bacteria</taxon>
        <taxon>Bacteria division CPR2</taxon>
    </lineage>
</organism>
<dbReference type="PROSITE" id="PS51831">
    <property type="entry name" value="HD"/>
    <property type="match status" value="1"/>
</dbReference>
<evidence type="ECO:0000259" key="1">
    <source>
        <dbReference type="PROSITE" id="PS51831"/>
    </source>
</evidence>
<dbReference type="EMBL" id="LBVV01000019">
    <property type="protein sequence ID" value="KKQ93511.1"/>
    <property type="molecule type" value="Genomic_DNA"/>
</dbReference>
<dbReference type="CDD" id="cd00077">
    <property type="entry name" value="HDc"/>
    <property type="match status" value="1"/>
</dbReference>
<dbReference type="Proteomes" id="UP000034207">
    <property type="component" value="Unassembled WGS sequence"/>
</dbReference>
<comment type="caution">
    <text evidence="2">The sequence shown here is derived from an EMBL/GenBank/DDBJ whole genome shotgun (WGS) entry which is preliminary data.</text>
</comment>
<dbReference type="InterPro" id="IPR003607">
    <property type="entry name" value="HD/PDEase_dom"/>
</dbReference>
<gene>
    <name evidence="2" type="ORF">UT18_C0019G0013</name>
</gene>
<dbReference type="SUPFAM" id="SSF109604">
    <property type="entry name" value="HD-domain/PDEase-like"/>
    <property type="match status" value="1"/>
</dbReference>
<dbReference type="NCBIfam" id="TIGR00277">
    <property type="entry name" value="HDIG"/>
    <property type="match status" value="1"/>
</dbReference>
<dbReference type="Gene3D" id="1.10.3210.10">
    <property type="entry name" value="Hypothetical protein af1432"/>
    <property type="match status" value="1"/>
</dbReference>
<protein>
    <submittedName>
        <fullName evidence="2">Metal dependent phosphohydrolase</fullName>
    </submittedName>
</protein>
<sequence>MNALPTKKTKDLINTAEAFVKEAFAKNPHFSFNDGSVMHNHSLIVKELSLEIAEDVPGCDIEVLAIAALLHDIGKTYPADEETLHYSHEDLNLTVSKEYISKLQIDEAKKKKIEEIISYKSDSLELKIIKDADTIALYKDKKLYMLFIEWASASNLDASIQRKLDKFDRLSFSKSKEIALPLLIEMKEDWARYLRKK</sequence>
<dbReference type="AlphaFoldDB" id="A0A0G0PW00"/>
<dbReference type="InterPro" id="IPR006674">
    <property type="entry name" value="HD_domain"/>
</dbReference>
<name>A0A0G0PW00_UNCC2</name>
<dbReference type="GO" id="GO:0016787">
    <property type="term" value="F:hydrolase activity"/>
    <property type="evidence" value="ECO:0007669"/>
    <property type="project" value="UniProtKB-KW"/>
</dbReference>
<reference evidence="2" key="1">
    <citation type="journal article" date="2015" name="Nature">
        <title>rRNA introns, odd ribosomes, and small enigmatic genomes across a large radiation of phyla.</title>
        <authorList>
            <person name="Brown C.T."/>
            <person name="Hug L.A."/>
            <person name="Thomas B.C."/>
            <person name="Sharon I."/>
            <person name="Castelle C.J."/>
            <person name="Singh A."/>
            <person name="Wilkins M.J."/>
            <person name="Williams K.H."/>
            <person name="Banfield J.F."/>
        </authorList>
    </citation>
    <scope>NUCLEOTIDE SEQUENCE [LARGE SCALE GENOMIC DNA]</scope>
</reference>